<sequence length="146" mass="16673">MSFQYLSEERRARYRQFLTDPSPEDLERFFYLDTDWLRHHQIRWPNTANPHLLINHKTALTTAPASVKGASEILHRQPATLERLRMDRILEEALACGGDPLHLASVFGLDTKTAIRYADSARELLTTTAEEQDPAHSDEPKGGNHP</sequence>
<comment type="caution">
    <text evidence="2">The sequence shown here is derived from an EMBL/GenBank/DDBJ whole genome shotgun (WGS) entry which is preliminary data.</text>
</comment>
<evidence type="ECO:0000256" key="1">
    <source>
        <dbReference type="SAM" id="MobiDB-lite"/>
    </source>
</evidence>
<protein>
    <submittedName>
        <fullName evidence="2">Uncharacterized protein</fullName>
    </submittedName>
</protein>
<dbReference type="RefSeq" id="WP_397088628.1">
    <property type="nucleotide sequence ID" value="NZ_JBITGY010000011.1"/>
</dbReference>
<feature type="region of interest" description="Disordered" evidence="1">
    <location>
        <begin position="125"/>
        <end position="146"/>
    </location>
</feature>
<dbReference type="EMBL" id="JBITGY010000011">
    <property type="protein sequence ID" value="MFI6502951.1"/>
    <property type="molecule type" value="Genomic_DNA"/>
</dbReference>
<feature type="compositionally biased region" description="Basic and acidic residues" evidence="1">
    <location>
        <begin position="133"/>
        <end position="146"/>
    </location>
</feature>
<gene>
    <name evidence="2" type="ORF">ACIBG2_36615</name>
</gene>
<evidence type="ECO:0000313" key="2">
    <source>
        <dbReference type="EMBL" id="MFI6502951.1"/>
    </source>
</evidence>
<keyword evidence="3" id="KW-1185">Reference proteome</keyword>
<organism evidence="2 3">
    <name type="scientific">Nonomuraea typhae</name>
    <dbReference type="NCBI Taxonomy" id="2603600"/>
    <lineage>
        <taxon>Bacteria</taxon>
        <taxon>Bacillati</taxon>
        <taxon>Actinomycetota</taxon>
        <taxon>Actinomycetes</taxon>
        <taxon>Streptosporangiales</taxon>
        <taxon>Streptosporangiaceae</taxon>
        <taxon>Nonomuraea</taxon>
    </lineage>
</organism>
<name>A0ABW7Z459_9ACTN</name>
<proteinExistence type="predicted"/>
<evidence type="ECO:0000313" key="3">
    <source>
        <dbReference type="Proteomes" id="UP001612741"/>
    </source>
</evidence>
<accession>A0ABW7Z459</accession>
<reference evidence="2 3" key="1">
    <citation type="submission" date="2024-10" db="EMBL/GenBank/DDBJ databases">
        <title>The Natural Products Discovery Center: Release of the First 8490 Sequenced Strains for Exploring Actinobacteria Biosynthetic Diversity.</title>
        <authorList>
            <person name="Kalkreuter E."/>
            <person name="Kautsar S.A."/>
            <person name="Yang D."/>
            <person name="Bader C.D."/>
            <person name="Teijaro C.N."/>
            <person name="Fluegel L."/>
            <person name="Davis C.M."/>
            <person name="Simpson J.R."/>
            <person name="Lauterbach L."/>
            <person name="Steele A.D."/>
            <person name="Gui C."/>
            <person name="Meng S."/>
            <person name="Li G."/>
            <person name="Viehrig K."/>
            <person name="Ye F."/>
            <person name="Su P."/>
            <person name="Kiefer A.F."/>
            <person name="Nichols A."/>
            <person name="Cepeda A.J."/>
            <person name="Yan W."/>
            <person name="Fan B."/>
            <person name="Jiang Y."/>
            <person name="Adhikari A."/>
            <person name="Zheng C.-J."/>
            <person name="Schuster L."/>
            <person name="Cowan T.M."/>
            <person name="Smanski M.J."/>
            <person name="Chevrette M.G."/>
            <person name="De Carvalho L.P.S."/>
            <person name="Shen B."/>
        </authorList>
    </citation>
    <scope>NUCLEOTIDE SEQUENCE [LARGE SCALE GENOMIC DNA]</scope>
    <source>
        <strain evidence="2 3">NPDC050545</strain>
    </source>
</reference>
<dbReference type="Proteomes" id="UP001612741">
    <property type="component" value="Unassembled WGS sequence"/>
</dbReference>